<reference evidence="2 3" key="1">
    <citation type="submission" date="2024-05" db="EMBL/GenBank/DDBJ databases">
        <title>Genetic variation in Jamaican populations of the coffee berry borer (Hypothenemus hampei).</title>
        <authorList>
            <person name="Errbii M."/>
            <person name="Myrie A."/>
        </authorList>
    </citation>
    <scope>NUCLEOTIDE SEQUENCE [LARGE SCALE GENOMIC DNA]</scope>
    <source>
        <strain evidence="2">JA-Hopewell-2020-01-JO</strain>
        <tissue evidence="2">Whole body</tissue>
    </source>
</reference>
<feature type="region of interest" description="Disordered" evidence="1">
    <location>
        <begin position="87"/>
        <end position="108"/>
    </location>
</feature>
<feature type="region of interest" description="Disordered" evidence="1">
    <location>
        <begin position="127"/>
        <end position="216"/>
    </location>
</feature>
<evidence type="ECO:0000313" key="3">
    <source>
        <dbReference type="Proteomes" id="UP001566132"/>
    </source>
</evidence>
<proteinExistence type="predicted"/>
<dbReference type="EMBL" id="JBDJPC010000005">
    <property type="protein sequence ID" value="KAL1502069.1"/>
    <property type="molecule type" value="Genomic_DNA"/>
</dbReference>
<sequence length="254" mass="29570">MDQTNKYYYNNFRSYKSLPEKSNMLKVTHREPRYVNIQNSQEYLNADSKTRIEMLHKYHQSQFFREHFTGLSLKDYPYSSLIKVEVRQESPTKNGNEDEDSHQDIVHSMYQTRSGRITKKKEYTEMKLDSDDECPVNNKVPRLDPDFHLNNNSLDSEVEKTVKSSTNDDSECKNEATTRKISTPKGRRSINQQAEESTDQSRKSEKSKAEEKPSKSNMVLCPICSISFPTKEIERHASSCSDEVNVFEEGPFSH</sequence>
<keyword evidence="3" id="KW-1185">Reference proteome</keyword>
<protein>
    <recommendedName>
        <fullName evidence="4">UBZ4-type domain-containing protein</fullName>
    </recommendedName>
</protein>
<evidence type="ECO:0000256" key="1">
    <source>
        <dbReference type="SAM" id="MobiDB-lite"/>
    </source>
</evidence>
<accession>A0ABD1ETD8</accession>
<evidence type="ECO:0000313" key="2">
    <source>
        <dbReference type="EMBL" id="KAL1502069.1"/>
    </source>
</evidence>
<evidence type="ECO:0008006" key="4">
    <source>
        <dbReference type="Google" id="ProtNLM"/>
    </source>
</evidence>
<comment type="caution">
    <text evidence="2">The sequence shown here is derived from an EMBL/GenBank/DDBJ whole genome shotgun (WGS) entry which is preliminary data.</text>
</comment>
<dbReference type="AlphaFoldDB" id="A0ABD1ETD8"/>
<gene>
    <name evidence="2" type="ORF">ABEB36_007269</name>
</gene>
<dbReference type="Proteomes" id="UP001566132">
    <property type="component" value="Unassembled WGS sequence"/>
</dbReference>
<name>A0ABD1ETD8_HYPHA</name>
<organism evidence="2 3">
    <name type="scientific">Hypothenemus hampei</name>
    <name type="common">Coffee berry borer</name>
    <dbReference type="NCBI Taxonomy" id="57062"/>
    <lineage>
        <taxon>Eukaryota</taxon>
        <taxon>Metazoa</taxon>
        <taxon>Ecdysozoa</taxon>
        <taxon>Arthropoda</taxon>
        <taxon>Hexapoda</taxon>
        <taxon>Insecta</taxon>
        <taxon>Pterygota</taxon>
        <taxon>Neoptera</taxon>
        <taxon>Endopterygota</taxon>
        <taxon>Coleoptera</taxon>
        <taxon>Polyphaga</taxon>
        <taxon>Cucujiformia</taxon>
        <taxon>Curculionidae</taxon>
        <taxon>Scolytinae</taxon>
        <taxon>Hypothenemus</taxon>
    </lineage>
</organism>
<feature type="compositionally biased region" description="Basic and acidic residues" evidence="1">
    <location>
        <begin position="199"/>
        <end position="214"/>
    </location>
</feature>